<evidence type="ECO:0000313" key="5">
    <source>
        <dbReference type="Proteomes" id="UP000501812"/>
    </source>
</evidence>
<dbReference type="PANTHER" id="PTHR30592:SF1">
    <property type="entry name" value="SULFUR CARRIER PROTEIN FDHD"/>
    <property type="match status" value="1"/>
</dbReference>
<comment type="function">
    <text evidence="3">Required for formate dehydrogenase (FDH) activity. Acts as a sulfur carrier protein that transfers sulfur from IscS to the molybdenum cofactor prior to its insertion into FDH.</text>
</comment>
<sequence>MAFDATGEEVPDRIVVEEPLQIVVDGHSVAITMRTPGHDEELALGFLLTEGVILSAAQIRRIDTGSKENHALVFLADGVEVDFSRLTRHVFSASSCGLCGKATIDAVAGILPPLESSGVFSSDVLLSAPALLEVDQSIFSRTGGLHAAGIFDREGTMVVVREDIGRHNAVDKVLGHCLNAAIDLTQCFLMVSGRVSFEIMQKALAGGIPLVAAISAPSSLAVEFAEKSGQALVAFLRPPKFRVYAGARRISFKEVAQTP</sequence>
<name>A0A858RSN6_9BACT</name>
<evidence type="ECO:0000256" key="1">
    <source>
        <dbReference type="ARBA" id="ARBA00022490"/>
    </source>
</evidence>
<dbReference type="PANTHER" id="PTHR30592">
    <property type="entry name" value="FORMATE DEHYDROGENASE"/>
    <property type="match status" value="1"/>
</dbReference>
<dbReference type="GO" id="GO:0006777">
    <property type="term" value="P:Mo-molybdopterin cofactor biosynthetic process"/>
    <property type="evidence" value="ECO:0007669"/>
    <property type="project" value="UniProtKB-UniRule"/>
</dbReference>
<reference evidence="4 5" key="1">
    <citation type="submission" date="2020-04" db="EMBL/GenBank/DDBJ databases">
        <title>Luteolibacter sp. G-1-1-1 isolated from soil.</title>
        <authorList>
            <person name="Dahal R.H."/>
        </authorList>
    </citation>
    <scope>NUCLEOTIDE SEQUENCE [LARGE SCALE GENOMIC DNA]</scope>
    <source>
        <strain evidence="4 5">G-1-1-1</strain>
    </source>
</reference>
<comment type="similarity">
    <text evidence="3">Belongs to the FdhD family.</text>
</comment>
<dbReference type="PIRSF" id="PIRSF015626">
    <property type="entry name" value="FdhD"/>
    <property type="match status" value="1"/>
</dbReference>
<dbReference type="NCBIfam" id="TIGR00129">
    <property type="entry name" value="fdhD_narQ"/>
    <property type="match status" value="1"/>
</dbReference>
<organism evidence="4 5">
    <name type="scientific">Luteolibacter luteus</name>
    <dbReference type="NCBI Taxonomy" id="2728835"/>
    <lineage>
        <taxon>Bacteria</taxon>
        <taxon>Pseudomonadati</taxon>
        <taxon>Verrucomicrobiota</taxon>
        <taxon>Verrucomicrobiia</taxon>
        <taxon>Verrucomicrobiales</taxon>
        <taxon>Verrucomicrobiaceae</taxon>
        <taxon>Luteolibacter</taxon>
    </lineage>
</organism>
<dbReference type="HAMAP" id="MF_00187">
    <property type="entry name" value="FdhD"/>
    <property type="match status" value="1"/>
</dbReference>
<keyword evidence="4" id="KW-0808">Transferase</keyword>
<evidence type="ECO:0000256" key="2">
    <source>
        <dbReference type="ARBA" id="ARBA00023150"/>
    </source>
</evidence>
<dbReference type="InterPro" id="IPR016193">
    <property type="entry name" value="Cytidine_deaminase-like"/>
</dbReference>
<dbReference type="InterPro" id="IPR003786">
    <property type="entry name" value="FdhD"/>
</dbReference>
<dbReference type="Gene3D" id="3.10.20.10">
    <property type="match status" value="1"/>
</dbReference>
<dbReference type="KEGG" id="luo:HHL09_10500"/>
<feature type="active site" description="Cysteine persulfide intermediate" evidence="3">
    <location>
        <position position="96"/>
    </location>
</feature>
<dbReference type="GO" id="GO:0016783">
    <property type="term" value="F:sulfurtransferase activity"/>
    <property type="evidence" value="ECO:0007669"/>
    <property type="project" value="InterPro"/>
</dbReference>
<dbReference type="Gene3D" id="3.40.140.10">
    <property type="entry name" value="Cytidine Deaminase, domain 2"/>
    <property type="match status" value="1"/>
</dbReference>
<dbReference type="GO" id="GO:0005737">
    <property type="term" value="C:cytoplasm"/>
    <property type="evidence" value="ECO:0007669"/>
    <property type="project" value="UniProtKB-SubCell"/>
</dbReference>
<evidence type="ECO:0000313" key="4">
    <source>
        <dbReference type="EMBL" id="QJE99240.1"/>
    </source>
</evidence>
<dbReference type="GO" id="GO:0097163">
    <property type="term" value="F:sulfur carrier activity"/>
    <property type="evidence" value="ECO:0007669"/>
    <property type="project" value="UniProtKB-UniRule"/>
</dbReference>
<protein>
    <recommendedName>
        <fullName evidence="3">Sulfur carrier protein FdhD</fullName>
    </recommendedName>
</protein>
<keyword evidence="1 3" id="KW-0963">Cytoplasm</keyword>
<feature type="binding site" evidence="3">
    <location>
        <begin position="235"/>
        <end position="240"/>
    </location>
    <ligand>
        <name>Mo-bis(molybdopterin guanine dinucleotide)</name>
        <dbReference type="ChEBI" id="CHEBI:60539"/>
    </ligand>
</feature>
<dbReference type="EMBL" id="CP051774">
    <property type="protein sequence ID" value="QJE99240.1"/>
    <property type="molecule type" value="Genomic_DNA"/>
</dbReference>
<dbReference type="SUPFAM" id="SSF53927">
    <property type="entry name" value="Cytidine deaminase-like"/>
    <property type="match status" value="1"/>
</dbReference>
<dbReference type="Proteomes" id="UP000501812">
    <property type="component" value="Chromosome"/>
</dbReference>
<dbReference type="Pfam" id="PF02634">
    <property type="entry name" value="FdhD-NarQ"/>
    <property type="match status" value="1"/>
</dbReference>
<evidence type="ECO:0000256" key="3">
    <source>
        <dbReference type="HAMAP-Rule" id="MF_00187"/>
    </source>
</evidence>
<comment type="subcellular location">
    <subcellularLocation>
        <location evidence="3">Cytoplasm</location>
    </subcellularLocation>
</comment>
<keyword evidence="2 3" id="KW-0501">Molybdenum cofactor biosynthesis</keyword>
<keyword evidence="5" id="KW-1185">Reference proteome</keyword>
<dbReference type="AlphaFoldDB" id="A0A858RSN6"/>
<proteinExistence type="inferred from homology"/>
<accession>A0A858RSN6</accession>
<gene>
    <name evidence="3 4" type="primary">fdhD</name>
    <name evidence="4" type="ORF">HHL09_10500</name>
</gene>